<dbReference type="SUPFAM" id="SSF52540">
    <property type="entry name" value="P-loop containing nucleoside triphosphate hydrolases"/>
    <property type="match status" value="1"/>
</dbReference>
<dbReference type="Proteomes" id="UP000011863">
    <property type="component" value="Chromosome"/>
</dbReference>
<dbReference type="GO" id="GO:0005524">
    <property type="term" value="F:ATP binding"/>
    <property type="evidence" value="ECO:0007669"/>
    <property type="project" value="UniProtKB-KW"/>
</dbReference>
<comment type="similarity">
    <text evidence="2">Belongs to the ABC transporter superfamily.</text>
</comment>
<proteinExistence type="inferred from homology"/>
<keyword evidence="6 12" id="KW-0067">ATP-binding</keyword>
<dbReference type="GO" id="GO:0016887">
    <property type="term" value="F:ATP hydrolysis activity"/>
    <property type="evidence" value="ECO:0007669"/>
    <property type="project" value="InterPro"/>
</dbReference>
<dbReference type="InterPro" id="IPR017871">
    <property type="entry name" value="ABC_transporter-like_CS"/>
</dbReference>
<protein>
    <recommendedName>
        <fullName evidence="9">ABC-type polar-amino-acid transporter</fullName>
        <ecNumber evidence="9">7.4.2.1</ecNumber>
    </recommendedName>
</protein>
<evidence type="ECO:0000256" key="8">
    <source>
        <dbReference type="ARBA" id="ARBA00023136"/>
    </source>
</evidence>
<evidence type="ECO:0000256" key="6">
    <source>
        <dbReference type="ARBA" id="ARBA00022840"/>
    </source>
</evidence>
<dbReference type="CDD" id="cd03262">
    <property type="entry name" value="ABC_HisP_GlnQ"/>
    <property type="match status" value="1"/>
</dbReference>
<dbReference type="InterPro" id="IPR003439">
    <property type="entry name" value="ABC_transporter-like_ATP-bd"/>
</dbReference>
<keyword evidence="7" id="KW-0029">Amino-acid transport</keyword>
<reference evidence="12 13" key="1">
    <citation type="journal article" date="2013" name="Int. J. Syst. Evol. Microbiol.">
        <title>Ilumatobacter nonamiense sp. nov. and Ilumatobacter coccineum sp. nov., isolated from seashore sand.</title>
        <authorList>
            <person name="Matsumoto A."/>
            <person name="Kasai H."/>
            <person name="Matsuo Y."/>
            <person name="Shizuri Y."/>
            <person name="Ichikawa N."/>
            <person name="Fujita N."/>
            <person name="Omura S."/>
            <person name="Takahashi Y."/>
        </authorList>
    </citation>
    <scope>NUCLEOTIDE SEQUENCE [LARGE SCALE GENOMIC DNA]</scope>
    <source>
        <strain evidence="13">NBRC 103263 / KCTC 29153 / YM16-304</strain>
    </source>
</reference>
<dbReference type="AlphaFoldDB" id="A0A6C7E511"/>
<dbReference type="EMBL" id="AP012057">
    <property type="protein sequence ID" value="BAN01947.1"/>
    <property type="molecule type" value="Genomic_DNA"/>
</dbReference>
<comment type="subcellular location">
    <subcellularLocation>
        <location evidence="1">Cell membrane</location>
        <topology evidence="1">Peripheral membrane protein</topology>
    </subcellularLocation>
</comment>
<dbReference type="InterPro" id="IPR027417">
    <property type="entry name" value="P-loop_NTPase"/>
</dbReference>
<dbReference type="InterPro" id="IPR050086">
    <property type="entry name" value="MetN_ABC_transporter-like"/>
</dbReference>
<keyword evidence="13" id="KW-1185">Reference proteome</keyword>
<dbReference type="RefSeq" id="WP_015441194.1">
    <property type="nucleotide sequence ID" value="NC_020520.1"/>
</dbReference>
<dbReference type="SMART" id="SM00382">
    <property type="entry name" value="AAA"/>
    <property type="match status" value="1"/>
</dbReference>
<dbReference type="PIRSF" id="PIRSF039085">
    <property type="entry name" value="ABC_ATPase_HisP"/>
    <property type="match status" value="1"/>
</dbReference>
<evidence type="ECO:0000256" key="4">
    <source>
        <dbReference type="ARBA" id="ARBA00022475"/>
    </source>
</evidence>
<dbReference type="GO" id="GO:0015426">
    <property type="term" value="F:ATPase-coupled polar amino acid-transporter activity"/>
    <property type="evidence" value="ECO:0007669"/>
    <property type="project" value="UniProtKB-EC"/>
</dbReference>
<evidence type="ECO:0000256" key="5">
    <source>
        <dbReference type="ARBA" id="ARBA00022741"/>
    </source>
</evidence>
<keyword evidence="4" id="KW-1003">Cell membrane</keyword>
<keyword evidence="5" id="KW-0547">Nucleotide-binding</keyword>
<evidence type="ECO:0000313" key="13">
    <source>
        <dbReference type="Proteomes" id="UP000011863"/>
    </source>
</evidence>
<evidence type="ECO:0000256" key="1">
    <source>
        <dbReference type="ARBA" id="ARBA00004202"/>
    </source>
</evidence>
<evidence type="ECO:0000259" key="11">
    <source>
        <dbReference type="PROSITE" id="PS50893"/>
    </source>
</evidence>
<organism evidence="12 13">
    <name type="scientific">Ilumatobacter coccineus (strain NBRC 103263 / KCTC 29153 / YM16-304)</name>
    <dbReference type="NCBI Taxonomy" id="1313172"/>
    <lineage>
        <taxon>Bacteria</taxon>
        <taxon>Bacillati</taxon>
        <taxon>Actinomycetota</taxon>
        <taxon>Acidimicrobiia</taxon>
        <taxon>Acidimicrobiales</taxon>
        <taxon>Ilumatobacteraceae</taxon>
        <taxon>Ilumatobacter</taxon>
    </lineage>
</organism>
<dbReference type="EC" id="7.4.2.1" evidence="9"/>
<dbReference type="GO" id="GO:0005886">
    <property type="term" value="C:plasma membrane"/>
    <property type="evidence" value="ECO:0007669"/>
    <property type="project" value="UniProtKB-SubCell"/>
</dbReference>
<evidence type="ECO:0000313" key="12">
    <source>
        <dbReference type="EMBL" id="BAN01947.1"/>
    </source>
</evidence>
<dbReference type="FunFam" id="3.40.50.300:FF:000020">
    <property type="entry name" value="Amino acid ABC transporter ATP-binding component"/>
    <property type="match status" value="1"/>
</dbReference>
<dbReference type="PROSITE" id="PS50893">
    <property type="entry name" value="ABC_TRANSPORTER_2"/>
    <property type="match status" value="1"/>
</dbReference>
<dbReference type="OrthoDB" id="3190580at2"/>
<feature type="domain" description="ABC transporter" evidence="11">
    <location>
        <begin position="10"/>
        <end position="244"/>
    </location>
</feature>
<dbReference type="Gene3D" id="3.40.50.300">
    <property type="entry name" value="P-loop containing nucleotide triphosphate hydrolases"/>
    <property type="match status" value="1"/>
</dbReference>
<evidence type="ECO:0000256" key="2">
    <source>
        <dbReference type="ARBA" id="ARBA00005417"/>
    </source>
</evidence>
<accession>A0A6C7E511</accession>
<keyword evidence="8" id="KW-0472">Membrane</keyword>
<dbReference type="PROSITE" id="PS00211">
    <property type="entry name" value="ABC_TRANSPORTER_1"/>
    <property type="match status" value="1"/>
</dbReference>
<comment type="catalytic activity">
    <reaction evidence="10">
        <text>a polar amino acid(out) + ATP + H2O = a polar amino acid(in) + ADP + phosphate + H(+)</text>
        <dbReference type="Rhea" id="RHEA:14673"/>
        <dbReference type="ChEBI" id="CHEBI:15377"/>
        <dbReference type="ChEBI" id="CHEBI:15378"/>
        <dbReference type="ChEBI" id="CHEBI:30616"/>
        <dbReference type="ChEBI" id="CHEBI:43474"/>
        <dbReference type="ChEBI" id="CHEBI:62031"/>
        <dbReference type="ChEBI" id="CHEBI:456216"/>
        <dbReference type="EC" id="7.4.2.1"/>
    </reaction>
    <physiologicalReaction direction="left-to-right" evidence="10">
        <dbReference type="Rhea" id="RHEA:14674"/>
    </physiologicalReaction>
</comment>
<dbReference type="Pfam" id="PF00005">
    <property type="entry name" value="ABC_tran"/>
    <property type="match status" value="1"/>
</dbReference>
<sequence>MSSNPSSHKISLRAVEKSFGDTAVLRGIDLDVTDGEVITLIGASGSGKSTLLRCMNLLEPIDDGVIMFDGVDIAEPGLDADPIRRRIGMIFQSFNLFPHMSVVDNVALGPRKVLKTPKAEARSLARDLLVRLGLEARIDAYPDQLSGGQQQRVAIARSLAMEPEVMLLDEITSALDPELVGEVLDVVRDLKSRGMTMLFATHEMAFAREISDRVCFLHHGRILEQGTPTDIFGAPTEQRTQEFLQRVIDAGRL</sequence>
<gene>
    <name evidence="12" type="ORF">YM304_16330</name>
</gene>
<evidence type="ECO:0000256" key="7">
    <source>
        <dbReference type="ARBA" id="ARBA00022970"/>
    </source>
</evidence>
<name>A0A6C7E511_ILUCY</name>
<dbReference type="InterPro" id="IPR003593">
    <property type="entry name" value="AAA+_ATPase"/>
</dbReference>
<evidence type="ECO:0000256" key="3">
    <source>
        <dbReference type="ARBA" id="ARBA00022448"/>
    </source>
</evidence>
<dbReference type="PANTHER" id="PTHR43166:SF9">
    <property type="entry name" value="GLUTAMATE_ASPARTATE IMPORT ATP-BINDING PROTEIN GLTL"/>
    <property type="match status" value="1"/>
</dbReference>
<dbReference type="KEGG" id="aym:YM304_16330"/>
<evidence type="ECO:0000256" key="10">
    <source>
        <dbReference type="ARBA" id="ARBA00047624"/>
    </source>
</evidence>
<dbReference type="InterPro" id="IPR030679">
    <property type="entry name" value="ABC_ATPase_HisP-typ"/>
</dbReference>
<keyword evidence="3" id="KW-0813">Transport</keyword>
<evidence type="ECO:0000256" key="9">
    <source>
        <dbReference type="ARBA" id="ARBA00038850"/>
    </source>
</evidence>
<dbReference type="PANTHER" id="PTHR43166">
    <property type="entry name" value="AMINO ACID IMPORT ATP-BINDING PROTEIN"/>
    <property type="match status" value="1"/>
</dbReference>